<name>A0ABU9AWZ0_9BACT</name>
<gene>
    <name evidence="4" type="ORF">WKV53_16895</name>
</gene>
<dbReference type="PANTHER" id="PTHR19328:SF75">
    <property type="entry name" value="ALDOSE SUGAR DEHYDROGENASE YLII"/>
    <property type="match status" value="1"/>
</dbReference>
<dbReference type="InterPro" id="IPR011042">
    <property type="entry name" value="6-blade_b-propeller_TolB-like"/>
</dbReference>
<reference evidence="4 5" key="1">
    <citation type="submission" date="2024-04" db="EMBL/GenBank/DDBJ databases">
        <title>Luteolibacter sp. isolated from soil.</title>
        <authorList>
            <person name="An J."/>
        </authorList>
    </citation>
    <scope>NUCLEOTIDE SEQUENCE [LARGE SCALE GENOMIC DNA]</scope>
    <source>
        <strain evidence="4 5">Y139</strain>
    </source>
</reference>
<dbReference type="PANTHER" id="PTHR19328">
    <property type="entry name" value="HEDGEHOG-INTERACTING PROTEIN"/>
    <property type="match status" value="1"/>
</dbReference>
<feature type="signal peptide" evidence="1">
    <location>
        <begin position="1"/>
        <end position="26"/>
    </location>
</feature>
<organism evidence="4 5">
    <name type="scientific">Luteolibacter soli</name>
    <dbReference type="NCBI Taxonomy" id="3135280"/>
    <lineage>
        <taxon>Bacteria</taxon>
        <taxon>Pseudomonadati</taxon>
        <taxon>Verrucomicrobiota</taxon>
        <taxon>Verrucomicrobiia</taxon>
        <taxon>Verrucomicrobiales</taxon>
        <taxon>Verrucomicrobiaceae</taxon>
        <taxon>Luteolibacter</taxon>
    </lineage>
</organism>
<feature type="domain" description="Glucose/Sorbosone dehydrogenase" evidence="2">
    <location>
        <begin position="43"/>
        <end position="371"/>
    </location>
</feature>
<dbReference type="EMBL" id="JBBUKT010000006">
    <property type="protein sequence ID" value="MEK7952191.1"/>
    <property type="molecule type" value="Genomic_DNA"/>
</dbReference>
<protein>
    <submittedName>
        <fullName evidence="4">PQQ-dependent sugar dehydrogenase</fullName>
    </submittedName>
</protein>
<accession>A0ABU9AWZ0</accession>
<evidence type="ECO:0000256" key="1">
    <source>
        <dbReference type="SAM" id="SignalP"/>
    </source>
</evidence>
<feature type="domain" description="GH29D-like beta-sandwich" evidence="3">
    <location>
        <begin position="508"/>
        <end position="575"/>
    </location>
</feature>
<dbReference type="Pfam" id="PF13290">
    <property type="entry name" value="CHB_HEX_C_1"/>
    <property type="match status" value="1"/>
</dbReference>
<evidence type="ECO:0000313" key="5">
    <source>
        <dbReference type="Proteomes" id="UP001371305"/>
    </source>
</evidence>
<dbReference type="SUPFAM" id="SSF50952">
    <property type="entry name" value="Soluble quinoprotein glucose dehydrogenase"/>
    <property type="match status" value="1"/>
</dbReference>
<feature type="chain" id="PRO_5045727333" evidence="1">
    <location>
        <begin position="27"/>
        <end position="926"/>
    </location>
</feature>
<evidence type="ECO:0000259" key="3">
    <source>
        <dbReference type="Pfam" id="PF13290"/>
    </source>
</evidence>
<comment type="caution">
    <text evidence="4">The sequence shown here is derived from an EMBL/GenBank/DDBJ whole genome shotgun (WGS) entry which is preliminary data.</text>
</comment>
<evidence type="ECO:0000259" key="2">
    <source>
        <dbReference type="Pfam" id="PF07995"/>
    </source>
</evidence>
<dbReference type="Proteomes" id="UP001371305">
    <property type="component" value="Unassembled WGS sequence"/>
</dbReference>
<sequence length="926" mass="98917">MIRPSTLLPASLCGSFSLLLAATSMAATLPPGFAETKVADGLNPTTMTFAPDGRLFLCEKHGKLRVIEDQKLLPEPALDISSQIDAWNERGLLSVCFDPDFARNGWIYVYYTHNREPEKKDHTASNNRVSRFTLKGNVADVRSEKVIWELNNLSKTGWHNGGGLVFGKDGKLYLSTGENAKDANAQDGTNLLGKLQRINKDGSIPEDNPYYKEFEGNNRAIVALGLRNPFSLSVQPTTGLIYVSDVGATYEQIEGYDSSVAPVAVNYGWPGIDGRSKNQNKPKGYREPVYPYDHGRDDGLALCSGGFYNPAKPGAGAFPKEYTGKFFFGDYKGWIKLIDPAKPEVREDFAKDINRALDVEAAPDGTLWYISRGGIPGGSDEANSASTNGSLWRVQWTGGGQAAKLAVIQQPANANLGAPLGVVKVAIQDSTGKTIETANDTVTLTLDGGVLTGATKIAAVNGVATFPALAIGKPGRGYTLRASSGSLAAASSSTFDIADQLAAPAIAPASGKFTGPVWVRMSNSTPGTTIRFTTDGSAPGASSPAYTEPFQVSSGTTTIKAIVQRPGLTDSSVTSSSIAISGNTAYGLDLRPPVSGLKLPATAGEGLPPTLSATGIFSDKNLTPKAGVVPYSLNSPAWADGAETQHWVILPEAGKIGFAPTGEFKWPGGTIFLQHFEIVTNQATKARRRLETRVLVLDATGSFGYGATYRWRPDQSDADLVDAAGKDEVLKITDASGQTKEQAWSYPGSGLCFMCHTPNAGFVLGPKARQLNGEHAYPGGRKDNQLRTWSYLQMFTEALDESAIAGYARTCRVDDKSASLEDRVRSYIDGNCAQCHRPNGTGALWDARFDTPLAKQGLINGEVRNTFGIENGKVVTPGDLEKSLLHRRVSSTSLAEQMPPPPVARKVVDSVAADVIAEWIRSQDSK</sequence>
<dbReference type="InterPro" id="IPR059177">
    <property type="entry name" value="GH29D-like_dom"/>
</dbReference>
<dbReference type="Pfam" id="PF07995">
    <property type="entry name" value="GSDH"/>
    <property type="match status" value="1"/>
</dbReference>
<evidence type="ECO:0000313" key="4">
    <source>
        <dbReference type="EMBL" id="MEK7952191.1"/>
    </source>
</evidence>
<dbReference type="InterPro" id="IPR012938">
    <property type="entry name" value="Glc/Sorbosone_DH"/>
</dbReference>
<dbReference type="InterPro" id="IPR011041">
    <property type="entry name" value="Quinoprot_gluc/sorb_DH_b-prop"/>
</dbReference>
<proteinExistence type="predicted"/>
<keyword evidence="5" id="KW-1185">Reference proteome</keyword>
<dbReference type="RefSeq" id="WP_341405949.1">
    <property type="nucleotide sequence ID" value="NZ_JBBUKT010000006.1"/>
</dbReference>
<keyword evidence="1" id="KW-0732">Signal</keyword>
<dbReference type="Gene3D" id="2.120.10.30">
    <property type="entry name" value="TolB, C-terminal domain"/>
    <property type="match status" value="1"/>
</dbReference>